<feature type="compositionally biased region" description="Polar residues" evidence="2">
    <location>
        <begin position="254"/>
        <end position="263"/>
    </location>
</feature>
<dbReference type="AlphaFoldDB" id="A0A8S2NB33"/>
<dbReference type="Proteomes" id="UP000682733">
    <property type="component" value="Unassembled WGS sequence"/>
</dbReference>
<reference evidence="4" key="1">
    <citation type="submission" date="2021-02" db="EMBL/GenBank/DDBJ databases">
        <authorList>
            <person name="Nowell W R."/>
        </authorList>
    </citation>
    <scope>NUCLEOTIDE SEQUENCE</scope>
</reference>
<accession>A0A8S2NB33</accession>
<organism evidence="4 5">
    <name type="scientific">Didymodactylos carnosus</name>
    <dbReference type="NCBI Taxonomy" id="1234261"/>
    <lineage>
        <taxon>Eukaryota</taxon>
        <taxon>Metazoa</taxon>
        <taxon>Spiralia</taxon>
        <taxon>Gnathifera</taxon>
        <taxon>Rotifera</taxon>
        <taxon>Eurotatoria</taxon>
        <taxon>Bdelloidea</taxon>
        <taxon>Philodinida</taxon>
        <taxon>Philodinidae</taxon>
        <taxon>Didymodactylos</taxon>
    </lineage>
</organism>
<dbReference type="EMBL" id="CAJOBA010034903">
    <property type="protein sequence ID" value="CAF3994347.1"/>
    <property type="molecule type" value="Genomic_DNA"/>
</dbReference>
<proteinExistence type="predicted"/>
<feature type="compositionally biased region" description="Low complexity" evidence="2">
    <location>
        <begin position="235"/>
        <end position="245"/>
    </location>
</feature>
<evidence type="ECO:0000313" key="5">
    <source>
        <dbReference type="Proteomes" id="UP000682733"/>
    </source>
</evidence>
<gene>
    <name evidence="3" type="ORF">OVA965_LOCUS23163</name>
    <name evidence="4" type="ORF">TMI583_LOCUS23878</name>
</gene>
<evidence type="ECO:0000256" key="1">
    <source>
        <dbReference type="SAM" id="Coils"/>
    </source>
</evidence>
<sequence>CLTIVFYFVDEKLKRLLTEKRDTFDQIVKLKSELENDRSRLRILEKQIPKINEHTQQQDLEQQKQMTRELTDLKNRLQRLEAENVSLQQENRRFDAQLKRHKQQTDDAEKIEEELKQERRRLQKEHREIKTKYDDSLLEIRRLQDRIDSMEFIRRNINTSSTIPPSANTSRILTNTYSSGSNSSPSSYLAPTSRRQSMSRFTSVERELLPPPYTPREPSVARRISRDYSTERWQNNNSNNSNTNSLRRDSSNDGNKISLTNSRRGPDRWSSSSSSTVCTEKKPNLRVVRDDFDSEKIRNDLLQKENERLRTIRKKNLLNTNDINSIRSQTSSPLLYQEYNNNNNNNNNHHTPENNMTESITMTKSTYNSNNIF</sequence>
<feature type="region of interest" description="Disordered" evidence="2">
    <location>
        <begin position="159"/>
        <end position="280"/>
    </location>
</feature>
<feature type="non-terminal residue" evidence="4">
    <location>
        <position position="1"/>
    </location>
</feature>
<dbReference type="EMBL" id="CAJNOK010013376">
    <property type="protein sequence ID" value="CAF1183147.1"/>
    <property type="molecule type" value="Genomic_DNA"/>
</dbReference>
<comment type="caution">
    <text evidence="4">The sequence shown here is derived from an EMBL/GenBank/DDBJ whole genome shotgun (WGS) entry which is preliminary data.</text>
</comment>
<evidence type="ECO:0000313" key="3">
    <source>
        <dbReference type="EMBL" id="CAF1183147.1"/>
    </source>
</evidence>
<feature type="coiled-coil region" evidence="1">
    <location>
        <begin position="13"/>
        <end position="132"/>
    </location>
</feature>
<dbReference type="Proteomes" id="UP000677228">
    <property type="component" value="Unassembled WGS sequence"/>
</dbReference>
<feature type="compositionally biased region" description="Low complexity" evidence="2">
    <location>
        <begin position="173"/>
        <end position="193"/>
    </location>
</feature>
<keyword evidence="1" id="KW-0175">Coiled coil</keyword>
<feature type="compositionally biased region" description="Polar residues" evidence="2">
    <location>
        <begin position="159"/>
        <end position="172"/>
    </location>
</feature>
<protein>
    <submittedName>
        <fullName evidence="4">Uncharacterized protein</fullName>
    </submittedName>
</protein>
<name>A0A8S2NB33_9BILA</name>
<evidence type="ECO:0000313" key="4">
    <source>
        <dbReference type="EMBL" id="CAF3994347.1"/>
    </source>
</evidence>
<evidence type="ECO:0000256" key="2">
    <source>
        <dbReference type="SAM" id="MobiDB-lite"/>
    </source>
</evidence>